<name>A0A1H8HT92_9FIRM</name>
<keyword evidence="2" id="KW-1185">Reference proteome</keyword>
<accession>A0A1H8HT92</accession>
<dbReference type="AlphaFoldDB" id="A0A1H8HT92"/>
<gene>
    <name evidence="1" type="ORF">SAMN05216454_10675</name>
</gene>
<dbReference type="Proteomes" id="UP000199512">
    <property type="component" value="Unassembled WGS sequence"/>
</dbReference>
<dbReference type="OrthoDB" id="1752630at2"/>
<organism evidence="1 2">
    <name type="scientific">Peptostreptococcus russellii</name>
    <dbReference type="NCBI Taxonomy" id="215200"/>
    <lineage>
        <taxon>Bacteria</taxon>
        <taxon>Bacillati</taxon>
        <taxon>Bacillota</taxon>
        <taxon>Clostridia</taxon>
        <taxon>Peptostreptococcales</taxon>
        <taxon>Peptostreptococcaceae</taxon>
        <taxon>Peptostreptococcus</taxon>
    </lineage>
</organism>
<dbReference type="EMBL" id="FODF01000006">
    <property type="protein sequence ID" value="SEN59333.1"/>
    <property type="molecule type" value="Genomic_DNA"/>
</dbReference>
<protein>
    <submittedName>
        <fullName evidence="1">Uncharacterized protein</fullName>
    </submittedName>
</protein>
<dbReference type="STRING" id="215200.SAMN05216454_10675"/>
<evidence type="ECO:0000313" key="1">
    <source>
        <dbReference type="EMBL" id="SEN59333.1"/>
    </source>
</evidence>
<reference evidence="1 2" key="1">
    <citation type="submission" date="2016-10" db="EMBL/GenBank/DDBJ databases">
        <authorList>
            <person name="de Groot N.N."/>
        </authorList>
    </citation>
    <scope>NUCLEOTIDE SEQUENCE [LARGE SCALE GENOMIC DNA]</scope>
    <source>
        <strain evidence="1 2">Calf135</strain>
    </source>
</reference>
<evidence type="ECO:0000313" key="2">
    <source>
        <dbReference type="Proteomes" id="UP000199512"/>
    </source>
</evidence>
<proteinExistence type="predicted"/>
<dbReference type="RefSeq" id="WP_091975372.1">
    <property type="nucleotide sequence ID" value="NZ_CAUWDX010000042.1"/>
</dbReference>
<sequence>MEQEYNIKEYRMDGLQIGTFLFKYREIMNDEENEVKEVELDVYKINGPILLYMKTYRAPYLEEATAESMSEALYEEFFVMHEDDTEEN</sequence>